<dbReference type="InterPro" id="IPR029058">
    <property type="entry name" value="AB_hydrolase_fold"/>
</dbReference>
<dbReference type="InterPro" id="IPR012223">
    <property type="entry name" value="TEII"/>
</dbReference>
<dbReference type="PANTHER" id="PTHR11487">
    <property type="entry name" value="THIOESTERASE"/>
    <property type="match status" value="1"/>
</dbReference>
<gene>
    <name evidence="3" type="ORF">FDF74_08595</name>
</gene>
<evidence type="ECO:0000259" key="2">
    <source>
        <dbReference type="Pfam" id="PF00975"/>
    </source>
</evidence>
<sequence length="245" mass="28399">MFQPGKLIKDLDTVKETDSIMYCFPYAGAGASTFRNWNKALNSILKVCPIQLPGREERILEKPYLDMEKLADDIAQLILHTSNKFFLFGHSMGTKIAYEVEKRLEAKGRITELLIVSGGRVPHISEPHPIYNLPDKEFEEGLIRFDGMPKEIIKNRQLFQFFLPIIRADFILDESYNSTNTKPLKCPILSLGGNEDKDGNLEEIKKWAYYTENDFNYRIFKGKHFFIKQQEKEVLMEIKKKIVGL</sequence>
<comment type="caution">
    <text evidence="3">The sequence shown here is derived from an EMBL/GenBank/DDBJ whole genome shotgun (WGS) entry which is preliminary data.</text>
</comment>
<dbReference type="Gene3D" id="3.40.50.1820">
    <property type="entry name" value="alpha/beta hydrolase"/>
    <property type="match status" value="1"/>
</dbReference>
<keyword evidence="4" id="KW-1185">Reference proteome</keyword>
<protein>
    <submittedName>
        <fullName evidence="3">Thioesterase</fullName>
    </submittedName>
</protein>
<accession>A0A6M0RAI0</accession>
<dbReference type="RefSeq" id="WP_050607293.1">
    <property type="nucleotide sequence ID" value="NZ_CABKUB010000006.1"/>
</dbReference>
<proteinExistence type="inferred from homology"/>
<dbReference type="AlphaFoldDB" id="A0A6M0RAI0"/>
<reference evidence="3 4" key="1">
    <citation type="submission" date="2019-04" db="EMBL/GenBank/DDBJ databases">
        <title>Genome sequencing of Clostridium botulinum Groups I-IV and Clostridium butyricum.</title>
        <authorList>
            <person name="Brunt J."/>
            <person name="Van Vliet A.H.M."/>
            <person name="Stringer S.C."/>
            <person name="Carter A.T."/>
            <person name="Peck M.W."/>
        </authorList>
    </citation>
    <scope>NUCLEOTIDE SEQUENCE [LARGE SCALE GENOMIC DNA]</scope>
    <source>
        <strain evidence="3 4">IFR 18/094</strain>
    </source>
</reference>
<dbReference type="Pfam" id="PF00975">
    <property type="entry name" value="Thioesterase"/>
    <property type="match status" value="1"/>
</dbReference>
<name>A0A6M0RAI0_9CLOT</name>
<evidence type="ECO:0000313" key="4">
    <source>
        <dbReference type="Proteomes" id="UP000473885"/>
    </source>
</evidence>
<dbReference type="InterPro" id="IPR001031">
    <property type="entry name" value="Thioesterase"/>
</dbReference>
<dbReference type="PANTHER" id="PTHR11487:SF0">
    <property type="entry name" value="S-ACYL FATTY ACID SYNTHASE THIOESTERASE, MEDIUM CHAIN"/>
    <property type="match status" value="1"/>
</dbReference>
<dbReference type="GO" id="GO:0008610">
    <property type="term" value="P:lipid biosynthetic process"/>
    <property type="evidence" value="ECO:0007669"/>
    <property type="project" value="TreeGrafter"/>
</dbReference>
<organism evidence="3 4">
    <name type="scientific">Clostridium niameyense</name>
    <dbReference type="NCBI Taxonomy" id="1622073"/>
    <lineage>
        <taxon>Bacteria</taxon>
        <taxon>Bacillati</taxon>
        <taxon>Bacillota</taxon>
        <taxon>Clostridia</taxon>
        <taxon>Eubacteriales</taxon>
        <taxon>Clostridiaceae</taxon>
        <taxon>Clostridium</taxon>
    </lineage>
</organism>
<evidence type="ECO:0000313" key="3">
    <source>
        <dbReference type="EMBL" id="NEZ47261.1"/>
    </source>
</evidence>
<dbReference type="OrthoDB" id="2213423at2"/>
<comment type="similarity">
    <text evidence="1">Belongs to the thioesterase family.</text>
</comment>
<dbReference type="Proteomes" id="UP000473885">
    <property type="component" value="Unassembled WGS sequence"/>
</dbReference>
<feature type="domain" description="Thioesterase" evidence="2">
    <location>
        <begin position="21"/>
        <end position="241"/>
    </location>
</feature>
<dbReference type="EMBL" id="SXDP01000006">
    <property type="protein sequence ID" value="NEZ47261.1"/>
    <property type="molecule type" value="Genomic_DNA"/>
</dbReference>
<dbReference type="SUPFAM" id="SSF53474">
    <property type="entry name" value="alpha/beta-Hydrolases"/>
    <property type="match status" value="1"/>
</dbReference>
<evidence type="ECO:0000256" key="1">
    <source>
        <dbReference type="ARBA" id="ARBA00007169"/>
    </source>
</evidence>